<evidence type="ECO:0000313" key="2">
    <source>
        <dbReference type="EMBL" id="CAI9725347.1"/>
    </source>
</evidence>
<dbReference type="InterPro" id="IPR038505">
    <property type="entry name" value="FANCF_C_sf"/>
</dbReference>
<dbReference type="AlphaFoldDB" id="A0AA36F5L9"/>
<accession>A0AA36F5L9</accession>
<dbReference type="InterPro" id="IPR035428">
    <property type="entry name" value="FANCF"/>
</dbReference>
<feature type="compositionally biased region" description="Pro residues" evidence="1">
    <location>
        <begin position="27"/>
        <end position="49"/>
    </location>
</feature>
<evidence type="ECO:0000256" key="1">
    <source>
        <dbReference type="SAM" id="MobiDB-lite"/>
    </source>
</evidence>
<feature type="region of interest" description="Disordered" evidence="1">
    <location>
        <begin position="1"/>
        <end position="66"/>
    </location>
</feature>
<evidence type="ECO:0000313" key="3">
    <source>
        <dbReference type="Proteomes" id="UP001162480"/>
    </source>
</evidence>
<dbReference type="EMBL" id="OX597820">
    <property type="protein sequence ID" value="CAI9725347.1"/>
    <property type="molecule type" value="Genomic_DNA"/>
</dbReference>
<feature type="compositionally biased region" description="Basic and acidic residues" evidence="1">
    <location>
        <begin position="1"/>
        <end position="13"/>
    </location>
</feature>
<dbReference type="GO" id="GO:0036297">
    <property type="term" value="P:interstrand cross-link repair"/>
    <property type="evidence" value="ECO:0007669"/>
    <property type="project" value="InterPro"/>
</dbReference>
<organism evidence="2 3">
    <name type="scientific">Octopus vulgaris</name>
    <name type="common">Common octopus</name>
    <dbReference type="NCBI Taxonomy" id="6645"/>
    <lineage>
        <taxon>Eukaryota</taxon>
        <taxon>Metazoa</taxon>
        <taxon>Spiralia</taxon>
        <taxon>Lophotrochozoa</taxon>
        <taxon>Mollusca</taxon>
        <taxon>Cephalopoda</taxon>
        <taxon>Coleoidea</taxon>
        <taxon>Octopodiformes</taxon>
        <taxon>Octopoda</taxon>
        <taxon>Incirrata</taxon>
        <taxon>Octopodidae</taxon>
        <taxon>Octopus</taxon>
    </lineage>
</organism>
<proteinExistence type="predicted"/>
<protein>
    <submittedName>
        <fullName evidence="2">Uncharacterized protein</fullName>
    </submittedName>
</protein>
<keyword evidence="3" id="KW-1185">Reference proteome</keyword>
<dbReference type="PANTHER" id="PTHR14449">
    <property type="entry name" value="FANCONI ANEMIA GROUP F PROTEIN FANCF"/>
    <property type="match status" value="1"/>
</dbReference>
<name>A0AA36F5L9_OCTVU</name>
<sequence length="499" mass="56950">MDRGGRVAEERRKAANQRGGVPTHSRPSPPTPSTEPSPPADTGPLPAPPDMNTNNAIMQEPQIPNPPPTERYLIVLNNSAKVSVIKEVEMVNSDIEVDTKDCEGLRPGVRCSLMLKKNYHKLKDKYKRVVYNTGRDVDLNSLQPKILQQASTEEVATWNKDSLQNALHWAAYCKEIYKQVIKKPYKEVFDQQLIKLNAVQSSPLICGDLNLQFLDKATDNLRQLLFCNCHLPEELFEELIQISLGEKEIIIKQCAELSSLHASLQIISRLERDIVNCSYDKCRPSKTGTRLSLVTIVKTEILWQRLINQISIISDEDRLDLLVLKIISNLPASKDGWEILLYLLTKKDVDINPTLWNISKDSYSKVYQFLEQFVQNNITMSKPPSIIWSVAEDLFSQVILLSFLVFSTCLRQLIDWAKQFSPVYHHHDQRNSLYTWQLQEKDSNEISTFADLSKHFMILTNCGEQPKKAVQAALESLQNQTSCSIWHDLLTKISTKDHI</sequence>
<dbReference type="GO" id="GO:0043240">
    <property type="term" value="C:Fanconi anaemia nuclear complex"/>
    <property type="evidence" value="ECO:0007669"/>
    <property type="project" value="InterPro"/>
</dbReference>
<dbReference type="Proteomes" id="UP001162480">
    <property type="component" value="Chromosome 7"/>
</dbReference>
<dbReference type="Gene3D" id="1.25.40.490">
    <property type="match status" value="1"/>
</dbReference>
<dbReference type="Pfam" id="PF11107">
    <property type="entry name" value="FANCF"/>
    <property type="match status" value="1"/>
</dbReference>
<gene>
    <name evidence="2" type="ORF">OCTVUL_1B005659</name>
</gene>
<dbReference type="PANTHER" id="PTHR14449:SF2">
    <property type="entry name" value="FANCONI ANEMIA GROUP F PROTEIN"/>
    <property type="match status" value="1"/>
</dbReference>
<reference evidence="2" key="1">
    <citation type="submission" date="2023-08" db="EMBL/GenBank/DDBJ databases">
        <authorList>
            <person name="Alioto T."/>
            <person name="Alioto T."/>
            <person name="Gomez Garrido J."/>
        </authorList>
    </citation>
    <scope>NUCLEOTIDE SEQUENCE</scope>
</reference>